<dbReference type="Proteomes" id="UP000012179">
    <property type="component" value="Chromosome"/>
</dbReference>
<evidence type="ECO:0000256" key="2">
    <source>
        <dbReference type="SAM" id="SignalP"/>
    </source>
</evidence>
<reference evidence="4 5" key="1">
    <citation type="journal article" date="2015" name="Int. J. Syst. Evol. Microbiol.">
        <title>Nitrosospira lacus sp. nov., a psychrotolerant, ammonia-oxidizing bacterium from sandy lake sediment.</title>
        <authorList>
            <person name="Urakawa H."/>
            <person name="Garcia J.C."/>
            <person name="Nielsen J.L."/>
            <person name="Le V.Q."/>
            <person name="Kozlowski J.A."/>
            <person name="Stein L.Y."/>
            <person name="Lim C.K."/>
            <person name="Pommerening-Roser A."/>
            <person name="Martens-Habbena W."/>
            <person name="Stahl D.A."/>
            <person name="Klotz M.G."/>
        </authorList>
    </citation>
    <scope>NUCLEOTIDE SEQUENCE [LARGE SCALE GENOMIC DNA]</scope>
    <source>
        <strain evidence="4 5">APG3</strain>
    </source>
</reference>
<name>A0A1W6SMT3_9PROT</name>
<proteinExistence type="predicted"/>
<accession>A0A1W6SMT3</accession>
<dbReference type="eggNOG" id="COG3637">
    <property type="taxonomic scope" value="Bacteria"/>
</dbReference>
<sequence length="570" mass="66410">MKRYCQIALAFAISAFPISSIQAEELSTPSGKSWVIQQRAQQIGQAGTSAADKEPVKSAEGNFKWAIKPGHQPAEPPPPRPAMNTDREYDWWEQSATKAEAVPKPTSYHRRSNSYATNPDTDPPRYVRRLSDIGIEAFKHITWLDIGFEFRTRYEMRHNDIRRVEGGFDNPFFLRSRAYLGIREIIDPFRGAVEFQDSRVYNNRFPTTDQEYNPYDLIQAYGELYFKNALGEDDRKQNRPLRFRVGRMAYETLDRRFIARNEWRNTTNTFEGFRLNLGREANDWEIDMFGMQPVKRLQTEFDRRNDHLWFFGAIGHWRKWSDIITLQPYYMGQLQTADPNGRTATNQLAREIHMPSLRGYGKIGNWLDYDINFSYQFGTNGAQQHDAYGYTTEVGRNFNYAWKPRLSAFYGYATGDRNPNDNVNNRFDRFFGFARPWSADHYVIYENIKAPKIRFDLQPTQKLGLEAGYSWFWLASSTDRLFDSFDGNISVVRDPGFNRDRTGRSGDYVGSAVELRLRYQLTSRINTTFGYTHFTAGEFVKNRIAAHPDDIVQRSGNTDFFYVEVLMSAF</sequence>
<dbReference type="EMBL" id="CP021106">
    <property type="protein sequence ID" value="ARO87107.1"/>
    <property type="molecule type" value="Genomic_DNA"/>
</dbReference>
<dbReference type="InterPro" id="IPR025388">
    <property type="entry name" value="Alginate_export_dom"/>
</dbReference>
<dbReference type="OrthoDB" id="9789168at2"/>
<evidence type="ECO:0000259" key="3">
    <source>
        <dbReference type="Pfam" id="PF13372"/>
    </source>
</evidence>
<dbReference type="KEGG" id="nlc:EBAPG3_004610"/>
<feature type="chain" id="PRO_5010869031" evidence="2">
    <location>
        <begin position="24"/>
        <end position="570"/>
    </location>
</feature>
<dbReference type="Pfam" id="PF13372">
    <property type="entry name" value="Alginate_exp"/>
    <property type="match status" value="1"/>
</dbReference>
<keyword evidence="2" id="KW-0732">Signal</keyword>
<evidence type="ECO:0000313" key="4">
    <source>
        <dbReference type="EMBL" id="ARO87107.1"/>
    </source>
</evidence>
<protein>
    <submittedName>
        <fullName evidence="4">Alginate export family protein</fullName>
    </submittedName>
</protein>
<organism evidence="4 5">
    <name type="scientific">Nitrosospira lacus</name>
    <dbReference type="NCBI Taxonomy" id="1288494"/>
    <lineage>
        <taxon>Bacteria</taxon>
        <taxon>Pseudomonadati</taxon>
        <taxon>Pseudomonadota</taxon>
        <taxon>Betaproteobacteria</taxon>
        <taxon>Nitrosomonadales</taxon>
        <taxon>Nitrosomonadaceae</taxon>
        <taxon>Nitrosospira</taxon>
    </lineage>
</organism>
<feature type="region of interest" description="Disordered" evidence="1">
    <location>
        <begin position="100"/>
        <end position="121"/>
    </location>
</feature>
<dbReference type="AlphaFoldDB" id="A0A1W6SMT3"/>
<feature type="domain" description="Alginate export" evidence="3">
    <location>
        <begin position="143"/>
        <end position="544"/>
    </location>
</feature>
<keyword evidence="5" id="KW-1185">Reference proteome</keyword>
<feature type="signal peptide" evidence="2">
    <location>
        <begin position="1"/>
        <end position="23"/>
    </location>
</feature>
<evidence type="ECO:0000256" key="1">
    <source>
        <dbReference type="SAM" id="MobiDB-lite"/>
    </source>
</evidence>
<evidence type="ECO:0000313" key="5">
    <source>
        <dbReference type="Proteomes" id="UP000012179"/>
    </source>
</evidence>
<dbReference type="Gene3D" id="2.40.160.100">
    <property type="match status" value="1"/>
</dbReference>
<dbReference type="InterPro" id="IPR053728">
    <property type="entry name" value="Alginate_Permeability_Chnl"/>
</dbReference>
<gene>
    <name evidence="4" type="ORF">EBAPG3_004610</name>
</gene>